<reference evidence="3" key="1">
    <citation type="submission" date="2017-02" db="UniProtKB">
        <authorList>
            <consortium name="WormBaseParasite"/>
        </authorList>
    </citation>
    <scope>IDENTIFICATION</scope>
</reference>
<organism evidence="3">
    <name type="scientific">Nippostrongylus brasiliensis</name>
    <name type="common">Rat hookworm</name>
    <dbReference type="NCBI Taxonomy" id="27835"/>
    <lineage>
        <taxon>Eukaryota</taxon>
        <taxon>Metazoa</taxon>
        <taxon>Ecdysozoa</taxon>
        <taxon>Nematoda</taxon>
        <taxon>Chromadorea</taxon>
        <taxon>Rhabditida</taxon>
        <taxon>Rhabditina</taxon>
        <taxon>Rhabditomorpha</taxon>
        <taxon>Strongyloidea</taxon>
        <taxon>Heligmosomidae</taxon>
        <taxon>Nippostrongylus</taxon>
    </lineage>
</organism>
<dbReference type="WBParaSite" id="NBR_0000593201-mRNA-1">
    <property type="protein sequence ID" value="NBR_0000593201-mRNA-1"/>
    <property type="gene ID" value="NBR_0000593201"/>
</dbReference>
<evidence type="ECO:0000313" key="1">
    <source>
        <dbReference type="EMBL" id="VDL69522.1"/>
    </source>
</evidence>
<dbReference type="Proteomes" id="UP000271162">
    <property type="component" value="Unassembled WGS sequence"/>
</dbReference>
<evidence type="ECO:0000313" key="2">
    <source>
        <dbReference type="Proteomes" id="UP000271162"/>
    </source>
</evidence>
<sequence length="85" mass="9810">MLRFFHRQLDEQPERADHMARSQISHRPLFVRLEHLHLGSLSNSSLVEAEESTKVPHGLQLCPQEFYSLWWSSGSPQSLSLDIAL</sequence>
<proteinExistence type="predicted"/>
<name>A0A0N4XTJ4_NIPBR</name>
<accession>A0A0N4XTJ4</accession>
<keyword evidence="2" id="KW-1185">Reference proteome</keyword>
<reference evidence="1 2" key="2">
    <citation type="submission" date="2018-11" db="EMBL/GenBank/DDBJ databases">
        <authorList>
            <consortium name="Pathogen Informatics"/>
        </authorList>
    </citation>
    <scope>NUCLEOTIDE SEQUENCE [LARGE SCALE GENOMIC DNA]</scope>
</reference>
<protein>
    <submittedName>
        <fullName evidence="1 3">Uncharacterized protein</fullName>
    </submittedName>
</protein>
<gene>
    <name evidence="1" type="ORF">NBR_LOCUS5933</name>
</gene>
<evidence type="ECO:0000313" key="3">
    <source>
        <dbReference type="WBParaSite" id="NBR_0000593201-mRNA-1"/>
    </source>
</evidence>
<dbReference type="AlphaFoldDB" id="A0A0N4XTJ4"/>
<dbReference type="EMBL" id="UYSL01019766">
    <property type="protein sequence ID" value="VDL69522.1"/>
    <property type="molecule type" value="Genomic_DNA"/>
</dbReference>